<dbReference type="AlphaFoldDB" id="A0A9X1ZP22"/>
<accession>A0A9X1ZP22</accession>
<dbReference type="EMBL" id="JAKHSK010000009">
    <property type="protein sequence ID" value="MCL6218302.1"/>
    <property type="molecule type" value="Genomic_DNA"/>
</dbReference>
<organism evidence="1 2">
    <name type="scientific">Zunongwangia pacifica</name>
    <dbReference type="NCBI Taxonomy" id="2911062"/>
    <lineage>
        <taxon>Bacteria</taxon>
        <taxon>Pseudomonadati</taxon>
        <taxon>Bacteroidota</taxon>
        <taxon>Flavobacteriia</taxon>
        <taxon>Flavobacteriales</taxon>
        <taxon>Flavobacteriaceae</taxon>
        <taxon>Zunongwangia</taxon>
    </lineage>
</organism>
<sequence length="65" mass="7631">MKFFKSMSILGIILFVACSGISGEEDKRAPIVPQKQLKKHDLDSIHFFYNRSHRIKRRQKALKRS</sequence>
<evidence type="ECO:0000313" key="1">
    <source>
        <dbReference type="EMBL" id="MCL6218302.1"/>
    </source>
</evidence>
<gene>
    <name evidence="1" type="ORF">L1967_08330</name>
</gene>
<evidence type="ECO:0008006" key="3">
    <source>
        <dbReference type="Google" id="ProtNLM"/>
    </source>
</evidence>
<keyword evidence="2" id="KW-1185">Reference proteome</keyword>
<dbReference type="RefSeq" id="WP_249601215.1">
    <property type="nucleotide sequence ID" value="NZ_JAKHSK010000009.1"/>
</dbReference>
<comment type="caution">
    <text evidence="1">The sequence shown here is derived from an EMBL/GenBank/DDBJ whole genome shotgun (WGS) entry which is preliminary data.</text>
</comment>
<evidence type="ECO:0000313" key="2">
    <source>
        <dbReference type="Proteomes" id="UP001139521"/>
    </source>
</evidence>
<dbReference type="PROSITE" id="PS51257">
    <property type="entry name" value="PROKAR_LIPOPROTEIN"/>
    <property type="match status" value="1"/>
</dbReference>
<dbReference type="Proteomes" id="UP001139521">
    <property type="component" value="Unassembled WGS sequence"/>
</dbReference>
<proteinExistence type="predicted"/>
<protein>
    <recommendedName>
        <fullName evidence="3">Lipoprotein</fullName>
    </recommendedName>
</protein>
<reference evidence="1" key="1">
    <citation type="submission" date="2022-01" db="EMBL/GenBank/DDBJ databases">
        <title>Genome sequencing of Zunongwangia sp. M21534 genome.</title>
        <authorList>
            <person name="Chen Y."/>
            <person name="Dong C."/>
            <person name="Shao Z."/>
        </authorList>
    </citation>
    <scope>NUCLEOTIDE SEQUENCE</scope>
    <source>
        <strain evidence="1">MCCC M21534</strain>
    </source>
</reference>
<name>A0A9X1ZP22_9FLAO</name>